<feature type="region of interest" description="Disordered" evidence="2">
    <location>
        <begin position="70"/>
        <end position="157"/>
    </location>
</feature>
<feature type="chain" id="PRO_5032367840" evidence="3">
    <location>
        <begin position="32"/>
        <end position="226"/>
    </location>
</feature>
<dbReference type="Proteomes" id="UP000007305">
    <property type="component" value="Chromosome 1"/>
</dbReference>
<dbReference type="InterPro" id="IPR010255">
    <property type="entry name" value="Haem_peroxidase_sf"/>
</dbReference>
<evidence type="ECO:0000313" key="5">
    <source>
        <dbReference type="Proteomes" id="UP000007305"/>
    </source>
</evidence>
<evidence type="ECO:0000313" key="4">
    <source>
        <dbReference type="EnsemblPlants" id="Zm00001eb024040_P001"/>
    </source>
</evidence>
<proteinExistence type="predicted"/>
<evidence type="ECO:0000256" key="1">
    <source>
        <dbReference type="ARBA" id="ARBA00022837"/>
    </source>
</evidence>
<reference evidence="5" key="1">
    <citation type="submission" date="2015-12" db="EMBL/GenBank/DDBJ databases">
        <title>Update maize B73 reference genome by single molecule sequencing technologies.</title>
        <authorList>
            <consortium name="Maize Genome Sequencing Project"/>
            <person name="Ware D."/>
        </authorList>
    </citation>
    <scope>NUCLEOTIDE SEQUENCE [LARGE SCALE GENOMIC DNA]</scope>
    <source>
        <strain evidence="5">cv. B73</strain>
    </source>
</reference>
<keyword evidence="5" id="KW-1185">Reference proteome</keyword>
<dbReference type="AlphaFoldDB" id="A0A804LNI6"/>
<name>A0A804LNI6_MAIZE</name>
<accession>A0A804LNI6</accession>
<dbReference type="SUPFAM" id="SSF48113">
    <property type="entry name" value="Heme-dependent peroxidases"/>
    <property type="match status" value="1"/>
</dbReference>
<dbReference type="EnsemblPlants" id="Zm00001eb024040_T001">
    <property type="protein sequence ID" value="Zm00001eb024040_P001"/>
    <property type="gene ID" value="Zm00001eb024040"/>
</dbReference>
<keyword evidence="1" id="KW-0106">Calcium</keyword>
<dbReference type="InParanoid" id="A0A804LNI6"/>
<dbReference type="Gramene" id="Zm00001eb024040_T001">
    <property type="protein sequence ID" value="Zm00001eb024040_P001"/>
    <property type="gene ID" value="Zm00001eb024040"/>
</dbReference>
<reference evidence="4" key="3">
    <citation type="submission" date="2021-05" db="UniProtKB">
        <authorList>
            <consortium name="EnsemblPlants"/>
        </authorList>
    </citation>
    <scope>IDENTIFICATION</scope>
    <source>
        <strain evidence="4">cv. B73</strain>
    </source>
</reference>
<keyword evidence="3" id="KW-0732">Signal</keyword>
<evidence type="ECO:0000256" key="3">
    <source>
        <dbReference type="SAM" id="SignalP"/>
    </source>
</evidence>
<dbReference type="GO" id="GO:0020037">
    <property type="term" value="F:heme binding"/>
    <property type="evidence" value="ECO:0007669"/>
    <property type="project" value="InterPro"/>
</dbReference>
<feature type="compositionally biased region" description="Acidic residues" evidence="2">
    <location>
        <begin position="124"/>
        <end position="134"/>
    </location>
</feature>
<feature type="signal peptide" evidence="3">
    <location>
        <begin position="1"/>
        <end position="31"/>
    </location>
</feature>
<protein>
    <submittedName>
        <fullName evidence="4">Uncharacterized protein</fullName>
    </submittedName>
</protein>
<dbReference type="GO" id="GO:0004601">
    <property type="term" value="F:peroxidase activity"/>
    <property type="evidence" value="ECO:0007669"/>
    <property type="project" value="InterPro"/>
</dbReference>
<organism evidence="4 5">
    <name type="scientific">Zea mays</name>
    <name type="common">Maize</name>
    <dbReference type="NCBI Taxonomy" id="4577"/>
    <lineage>
        <taxon>Eukaryota</taxon>
        <taxon>Viridiplantae</taxon>
        <taxon>Streptophyta</taxon>
        <taxon>Embryophyta</taxon>
        <taxon>Tracheophyta</taxon>
        <taxon>Spermatophyta</taxon>
        <taxon>Magnoliopsida</taxon>
        <taxon>Liliopsida</taxon>
        <taxon>Poales</taxon>
        <taxon>Poaceae</taxon>
        <taxon>PACMAD clade</taxon>
        <taxon>Panicoideae</taxon>
        <taxon>Andropogonodae</taxon>
        <taxon>Andropogoneae</taxon>
        <taxon>Tripsacinae</taxon>
        <taxon>Zea</taxon>
    </lineage>
</organism>
<reference evidence="4" key="2">
    <citation type="submission" date="2019-07" db="EMBL/GenBank/DDBJ databases">
        <authorList>
            <person name="Seetharam A."/>
            <person name="Woodhouse M."/>
            <person name="Cannon E."/>
        </authorList>
    </citation>
    <scope>NUCLEOTIDE SEQUENCE [LARGE SCALE GENOMIC DNA]</scope>
    <source>
        <strain evidence="4">cv. B73</strain>
    </source>
</reference>
<dbReference type="GO" id="GO:0006979">
    <property type="term" value="P:response to oxidative stress"/>
    <property type="evidence" value="ECO:0007669"/>
    <property type="project" value="InterPro"/>
</dbReference>
<sequence>MQPPPRAPHPRPRPRLQRWCAAPFGWALVLGTQVGVWCPSPSPLSGGSNRGGQRGGRRRLSRWRWGRRRLSERSEGDDGWRRGDDDGGALRGEWKGTTQRMEGHGRGGNESATEIPGGSGGEDVGADDGGDESATEIPGGERREAEHHSPTSSAPPFFLTRTSQLQVYNNPQLHRGVLSVDHNLYRDGSTRWMVDQLAKVLAKLSVVNVLTNVQGEIRKVLLMQQV</sequence>
<evidence type="ECO:0000256" key="2">
    <source>
        <dbReference type="SAM" id="MobiDB-lite"/>
    </source>
</evidence>
<feature type="compositionally biased region" description="Basic and acidic residues" evidence="2">
    <location>
        <begin position="70"/>
        <end position="85"/>
    </location>
</feature>
<feature type="compositionally biased region" description="Basic and acidic residues" evidence="2">
    <location>
        <begin position="139"/>
        <end position="149"/>
    </location>
</feature>